<dbReference type="AlphaFoldDB" id="A0A8J9VDK4"/>
<organism evidence="1 2">
    <name type="scientific">Branchiostoma lanceolatum</name>
    <name type="common">Common lancelet</name>
    <name type="synonym">Amphioxus lanceolatum</name>
    <dbReference type="NCBI Taxonomy" id="7740"/>
    <lineage>
        <taxon>Eukaryota</taxon>
        <taxon>Metazoa</taxon>
        <taxon>Chordata</taxon>
        <taxon>Cephalochordata</taxon>
        <taxon>Leptocardii</taxon>
        <taxon>Amphioxiformes</taxon>
        <taxon>Branchiostomatidae</taxon>
        <taxon>Branchiostoma</taxon>
    </lineage>
</organism>
<accession>A0A8J9VDK4</accession>
<protein>
    <submittedName>
        <fullName evidence="1">Hypp5461 protein</fullName>
    </submittedName>
</protein>
<evidence type="ECO:0000313" key="2">
    <source>
        <dbReference type="Proteomes" id="UP000838412"/>
    </source>
</evidence>
<reference evidence="1" key="1">
    <citation type="submission" date="2022-01" db="EMBL/GenBank/DDBJ databases">
        <authorList>
            <person name="Braso-Vives M."/>
        </authorList>
    </citation>
    <scope>NUCLEOTIDE SEQUENCE</scope>
</reference>
<gene>
    <name evidence="1" type="primary">Hypp5461</name>
    <name evidence="1" type="ORF">BLAG_LOCUS2661</name>
</gene>
<name>A0A8J9VDK4_BRALA</name>
<evidence type="ECO:0000313" key="1">
    <source>
        <dbReference type="EMBL" id="CAH1237859.1"/>
    </source>
</evidence>
<dbReference type="Proteomes" id="UP000838412">
    <property type="component" value="Chromosome 10"/>
</dbReference>
<keyword evidence="2" id="KW-1185">Reference proteome</keyword>
<dbReference type="EMBL" id="OV696695">
    <property type="protein sequence ID" value="CAH1237859.1"/>
    <property type="molecule type" value="Genomic_DNA"/>
</dbReference>
<sequence length="67" mass="7797">MRRYRHTSSPTEMLKDLGWASLQVRRRTARLAMPYKIQHSIISTEGLKDKLQHHGGEGPMASSWYSR</sequence>
<proteinExistence type="predicted"/>